<dbReference type="PANTHER" id="PTHR31339:SF9">
    <property type="entry name" value="PLASMIN AND FIBRONECTIN-BINDING PROTEIN A"/>
    <property type="match status" value="1"/>
</dbReference>
<keyword evidence="3 4" id="KW-0326">Glycosidase</keyword>
<dbReference type="Pfam" id="PF00295">
    <property type="entry name" value="Glyco_hydro_28"/>
    <property type="match status" value="1"/>
</dbReference>
<organism evidence="5 6">
    <name type="scientific">[Clostridium] fimetarium</name>
    <dbReference type="NCBI Taxonomy" id="99656"/>
    <lineage>
        <taxon>Bacteria</taxon>
        <taxon>Bacillati</taxon>
        <taxon>Bacillota</taxon>
        <taxon>Clostridia</taxon>
        <taxon>Lachnospirales</taxon>
        <taxon>Lachnospiraceae</taxon>
    </lineage>
</organism>
<dbReference type="InterPro" id="IPR003961">
    <property type="entry name" value="FN3_dom"/>
</dbReference>
<dbReference type="InterPro" id="IPR006626">
    <property type="entry name" value="PbH1"/>
</dbReference>
<evidence type="ECO:0000256" key="3">
    <source>
        <dbReference type="ARBA" id="ARBA00023295"/>
    </source>
</evidence>
<proteinExistence type="inferred from homology"/>
<evidence type="ECO:0000256" key="1">
    <source>
        <dbReference type="ARBA" id="ARBA00008834"/>
    </source>
</evidence>
<keyword evidence="2 4" id="KW-0378">Hydrolase</keyword>
<dbReference type="RefSeq" id="WP_170841310.1">
    <property type="nucleotide sequence ID" value="NZ_FOJI01000003.1"/>
</dbReference>
<dbReference type="InterPro" id="IPR011050">
    <property type="entry name" value="Pectin_lyase_fold/virulence"/>
</dbReference>
<dbReference type="InterPro" id="IPR051801">
    <property type="entry name" value="GH28_Enzymes"/>
</dbReference>
<dbReference type="SUPFAM" id="SSF51126">
    <property type="entry name" value="Pectin lyase-like"/>
    <property type="match status" value="1"/>
</dbReference>
<evidence type="ECO:0000313" key="6">
    <source>
        <dbReference type="Proteomes" id="UP000199701"/>
    </source>
</evidence>
<dbReference type="Gene3D" id="2.160.20.10">
    <property type="entry name" value="Single-stranded right-handed beta-helix, Pectin lyase-like"/>
    <property type="match status" value="1"/>
</dbReference>
<evidence type="ECO:0000256" key="4">
    <source>
        <dbReference type="RuleBase" id="RU361169"/>
    </source>
</evidence>
<dbReference type="Gene3D" id="2.60.40.10">
    <property type="entry name" value="Immunoglobulins"/>
    <property type="match status" value="1"/>
</dbReference>
<dbReference type="CDD" id="cd00063">
    <property type="entry name" value="FN3"/>
    <property type="match status" value="1"/>
</dbReference>
<dbReference type="AlphaFoldDB" id="A0A1I0NNU9"/>
<dbReference type="GO" id="GO:0005975">
    <property type="term" value="P:carbohydrate metabolic process"/>
    <property type="evidence" value="ECO:0007669"/>
    <property type="project" value="InterPro"/>
</dbReference>
<dbReference type="GO" id="GO:0004650">
    <property type="term" value="F:polygalacturonase activity"/>
    <property type="evidence" value="ECO:0007669"/>
    <property type="project" value="InterPro"/>
</dbReference>
<keyword evidence="6" id="KW-1185">Reference proteome</keyword>
<dbReference type="STRING" id="99656.SAMN05421659_103256"/>
<dbReference type="PANTHER" id="PTHR31339">
    <property type="entry name" value="PECTIN LYASE-RELATED"/>
    <property type="match status" value="1"/>
</dbReference>
<dbReference type="InterPro" id="IPR036116">
    <property type="entry name" value="FN3_sf"/>
</dbReference>
<sequence length="498" mass="55593">MLEQLKQKKLILESLKETWRDDSILLIWNKLCDGPADTRYEIYSKDQKIGETFFTDFTVAQLEPDQNYIFHVIAVAAAGESVTSNVVEVTTAQEPEDIDVSTYGAVGDGKSLNTLAIQKAIDDCPKLGRVIIPEGTFVSGALYLKSNMTLYVKEGGRLLGSSNIKDFPVIKYRFEGLETDCYASLINTIRDGSYENITIAGKGVIDANGSILRKQQTKLLQGKPGRAVCLIHVNGVYFKDITIRQSPAWCVHTIYCSNVTLNQVSIHVKYDEEGKRYEGIENGDGFDPDSCKNVYVVHSMIASQDDSIAIKSGKDEEGRQVGIACENIRISNCRFVEGFGVAVGSEMSGSVRNVLVQDCTCENTYFAVSLKAPRGRGGIIENIKYENITQYYHIKEFQDCRWFRGAINIDMFYSHDKTVTDEKIPRTEGTPSIQNVLIKNISVDTFAGNAIFLYGLPEQYLKNITLDHITATAKNGMKVNNVNNLIMKDIMIHEEPNR</sequence>
<dbReference type="InterPro" id="IPR012334">
    <property type="entry name" value="Pectin_lyas_fold"/>
</dbReference>
<dbReference type="EMBL" id="FOJI01000003">
    <property type="protein sequence ID" value="SEW03055.1"/>
    <property type="molecule type" value="Genomic_DNA"/>
</dbReference>
<dbReference type="InterPro" id="IPR013783">
    <property type="entry name" value="Ig-like_fold"/>
</dbReference>
<evidence type="ECO:0000256" key="2">
    <source>
        <dbReference type="ARBA" id="ARBA00022801"/>
    </source>
</evidence>
<dbReference type="Proteomes" id="UP000199701">
    <property type="component" value="Unassembled WGS sequence"/>
</dbReference>
<accession>A0A1I0NNU9</accession>
<protein>
    <submittedName>
        <fullName evidence="5">Polygalacturonase</fullName>
    </submittedName>
</protein>
<name>A0A1I0NNU9_9FIRM</name>
<reference evidence="5 6" key="1">
    <citation type="submission" date="2016-10" db="EMBL/GenBank/DDBJ databases">
        <authorList>
            <person name="de Groot N.N."/>
        </authorList>
    </citation>
    <scope>NUCLEOTIDE SEQUENCE [LARGE SCALE GENOMIC DNA]</scope>
    <source>
        <strain evidence="5 6">DSM 9179</strain>
    </source>
</reference>
<gene>
    <name evidence="5" type="ORF">SAMN05421659_103256</name>
</gene>
<comment type="similarity">
    <text evidence="1 4">Belongs to the glycosyl hydrolase 28 family.</text>
</comment>
<evidence type="ECO:0000313" key="5">
    <source>
        <dbReference type="EMBL" id="SEW03055.1"/>
    </source>
</evidence>
<dbReference type="InterPro" id="IPR000743">
    <property type="entry name" value="Glyco_hydro_28"/>
</dbReference>
<dbReference type="SUPFAM" id="SSF49265">
    <property type="entry name" value="Fibronectin type III"/>
    <property type="match status" value="1"/>
</dbReference>
<dbReference type="SMART" id="SM00710">
    <property type="entry name" value="PbH1"/>
    <property type="match status" value="5"/>
</dbReference>